<gene>
    <name evidence="2" type="ORF">DLJ60_08905</name>
</gene>
<keyword evidence="1" id="KW-0472">Membrane</keyword>
<proteinExistence type="predicted"/>
<protein>
    <recommendedName>
        <fullName evidence="4">Thiol reductant ABC exporter subunit CydD</fullName>
    </recommendedName>
</protein>
<evidence type="ECO:0000313" key="2">
    <source>
        <dbReference type="EMBL" id="RQW94542.1"/>
    </source>
</evidence>
<dbReference type="EMBL" id="QGTA01000148">
    <property type="protein sequence ID" value="RQW94542.1"/>
    <property type="molecule type" value="Genomic_DNA"/>
</dbReference>
<accession>A0ABX9Y687</accession>
<organism evidence="2 3">
    <name type="scientific">Micromonospora chalcea</name>
    <dbReference type="NCBI Taxonomy" id="1874"/>
    <lineage>
        <taxon>Bacteria</taxon>
        <taxon>Bacillati</taxon>
        <taxon>Actinomycetota</taxon>
        <taxon>Actinomycetes</taxon>
        <taxon>Micromonosporales</taxon>
        <taxon>Micromonosporaceae</taxon>
        <taxon>Micromonospora</taxon>
    </lineage>
</organism>
<reference evidence="2 3" key="1">
    <citation type="submission" date="2018-05" db="EMBL/GenBank/DDBJ databases">
        <title>Micromonospora from Atacama Desert.</title>
        <authorList>
            <person name="Carro L."/>
            <person name="Goodfellow M."/>
            <person name="Klenk H.-P."/>
        </authorList>
    </citation>
    <scope>NUCLEOTIDE SEQUENCE [LARGE SCALE GENOMIC DNA]</scope>
    <source>
        <strain evidence="2 3">LB41</strain>
    </source>
</reference>
<evidence type="ECO:0000256" key="1">
    <source>
        <dbReference type="SAM" id="Phobius"/>
    </source>
</evidence>
<keyword evidence="1" id="KW-1133">Transmembrane helix</keyword>
<feature type="transmembrane region" description="Helical" evidence="1">
    <location>
        <begin position="21"/>
        <end position="49"/>
    </location>
</feature>
<keyword evidence="1" id="KW-0812">Transmembrane</keyword>
<comment type="caution">
    <text evidence="2">The sequence shown here is derived from an EMBL/GenBank/DDBJ whole genome shotgun (WGS) entry which is preliminary data.</text>
</comment>
<keyword evidence="3" id="KW-1185">Reference proteome</keyword>
<dbReference type="Proteomes" id="UP000274694">
    <property type="component" value="Unassembled WGS sequence"/>
</dbReference>
<name>A0ABX9Y687_MICCH</name>
<feature type="transmembrane region" description="Helical" evidence="1">
    <location>
        <begin position="55"/>
        <end position="77"/>
    </location>
</feature>
<evidence type="ECO:0000313" key="3">
    <source>
        <dbReference type="Proteomes" id="UP000274694"/>
    </source>
</evidence>
<sequence>MYMDEERSSAGLAGTTTRRRAIGVLVLVAVGGLVWALLLLVVSLVVRLLGDSLGAGARTAIILAGTIVGAALAGWFAQAILGPAVERFVSSWGRDR</sequence>
<evidence type="ECO:0008006" key="4">
    <source>
        <dbReference type="Google" id="ProtNLM"/>
    </source>
</evidence>